<evidence type="ECO:0000259" key="8">
    <source>
        <dbReference type="PROSITE" id="PS50089"/>
    </source>
</evidence>
<dbReference type="SUPFAM" id="SSF49899">
    <property type="entry name" value="Concanavalin A-like lectins/glucanases"/>
    <property type="match status" value="1"/>
</dbReference>
<dbReference type="InterPro" id="IPR006574">
    <property type="entry name" value="PRY"/>
</dbReference>
<dbReference type="GO" id="GO:0005737">
    <property type="term" value="C:cytoplasm"/>
    <property type="evidence" value="ECO:0007669"/>
    <property type="project" value="UniProtKB-ARBA"/>
</dbReference>
<dbReference type="Proteomes" id="UP000264800">
    <property type="component" value="Unplaced"/>
</dbReference>
<evidence type="ECO:0000313" key="11">
    <source>
        <dbReference type="Proteomes" id="UP000264800"/>
    </source>
</evidence>
<dbReference type="Gene3D" id="4.10.830.40">
    <property type="match status" value="1"/>
</dbReference>
<protein>
    <submittedName>
        <fullName evidence="10">E3 ubiquitin-protein ligase TRIM39-like</fullName>
    </submittedName>
</protein>
<evidence type="ECO:0000256" key="6">
    <source>
        <dbReference type="PROSITE-ProRule" id="PRU00175"/>
    </source>
</evidence>
<evidence type="ECO:0000256" key="7">
    <source>
        <dbReference type="SAM" id="Coils"/>
    </source>
</evidence>
<dbReference type="GeneTree" id="ENSGT01040000240385"/>
<accession>A0A3Q3FNI2</accession>
<dbReference type="KEGG" id="kmr:108245284"/>
<reference evidence="10" key="2">
    <citation type="submission" date="2025-09" db="UniProtKB">
        <authorList>
            <consortium name="Ensembl"/>
        </authorList>
    </citation>
    <scope>IDENTIFICATION</scope>
</reference>
<dbReference type="CDD" id="cd13733">
    <property type="entry name" value="SPRY_PRY_C-I_1"/>
    <property type="match status" value="1"/>
</dbReference>
<dbReference type="InterPro" id="IPR027370">
    <property type="entry name" value="Znf-RING_euk"/>
</dbReference>
<feature type="domain" description="RING-type" evidence="8">
    <location>
        <begin position="19"/>
        <end position="57"/>
    </location>
</feature>
<dbReference type="Ensembl" id="ENSKMAT00000014448.1">
    <property type="protein sequence ID" value="ENSKMAP00000014237.1"/>
    <property type="gene ID" value="ENSKMAG00000010678.1"/>
</dbReference>
<dbReference type="Gene3D" id="2.60.120.920">
    <property type="match status" value="1"/>
</dbReference>
<dbReference type="GO" id="GO:0045087">
    <property type="term" value="P:innate immune response"/>
    <property type="evidence" value="ECO:0007669"/>
    <property type="project" value="UniProtKB-KW"/>
</dbReference>
<dbReference type="SUPFAM" id="SSF57850">
    <property type="entry name" value="RING/U-box"/>
    <property type="match status" value="1"/>
</dbReference>
<dbReference type="GO" id="GO:0008270">
    <property type="term" value="F:zinc ion binding"/>
    <property type="evidence" value="ECO:0007669"/>
    <property type="project" value="UniProtKB-KW"/>
</dbReference>
<dbReference type="SMART" id="SM00449">
    <property type="entry name" value="SPRY"/>
    <property type="match status" value="1"/>
</dbReference>
<dbReference type="InterPro" id="IPR017907">
    <property type="entry name" value="Znf_RING_CS"/>
</dbReference>
<evidence type="ECO:0000256" key="1">
    <source>
        <dbReference type="ARBA" id="ARBA00022588"/>
    </source>
</evidence>
<dbReference type="SMART" id="SM00589">
    <property type="entry name" value="PRY"/>
    <property type="match status" value="1"/>
</dbReference>
<dbReference type="Pfam" id="PF25600">
    <property type="entry name" value="TRIM_CC"/>
    <property type="match status" value="1"/>
</dbReference>
<dbReference type="AlphaFoldDB" id="A0A3Q3FNI2"/>
<dbReference type="Pfam" id="PF13445">
    <property type="entry name" value="zf-RING_UBOX"/>
    <property type="match status" value="1"/>
</dbReference>
<dbReference type="PANTHER" id="PTHR25465:SF49">
    <property type="entry name" value="BLOODTHIRSTY-RELATED GENE FAMILY, MEMBER 1-RELATED"/>
    <property type="match status" value="1"/>
</dbReference>
<dbReference type="InterPro" id="IPR013083">
    <property type="entry name" value="Znf_RING/FYVE/PHD"/>
</dbReference>
<dbReference type="InterPro" id="IPR001841">
    <property type="entry name" value="Znf_RING"/>
</dbReference>
<sequence>MASTSEPPNDCSMEKHLTCSICMETFTDPVTTPCGHSFCKKCLDISMFMNSMCPLCKKYLNKTPDANIVLRDIVQQMKTQKKNANEKYSGAAGEIACEVCIKPKLKAKKSCLMCPASYCSIHLESHYSSARFKGHKLVEPVENLDTRACLTHGRPLELYSRKQQRCICVQCMGEGEEGVVTTENEWIKKKGHLENTRTVLQQKITMRKTKMDEINTALKGCKDQLENEWWDIEAVFTAVLAILEAAQASVLKPLEDRKKLLEKEAKALKKELKAEITKLETTISKLVHISTLEDHILFLQKYPTLSLQDEMKNWADVELDTSLTFGIMRETTTTMIEKIQQELEKLAFIEIKRLPKFLVDVKLNPNTAHQRLVLSDDWKEVRDGGKNQEVADSPERFDLFGSVLGLNSLTPGRSYWEMEVGSKTGWDLGVTRGGAKRKGKLTLSPGEGYWVLVHYEEEKYAAMTEPPVRLSLKKKPEKVGVFVDYEEGLVSFYDVKTQSHIYTFKDCVFKGDLYPYFSPHMVQDEKNSEPLVIFAEKNCEMVEV</sequence>
<dbReference type="PANTHER" id="PTHR25465">
    <property type="entry name" value="B-BOX DOMAIN CONTAINING"/>
    <property type="match status" value="1"/>
</dbReference>
<feature type="coiled-coil region" evidence="7">
    <location>
        <begin position="251"/>
        <end position="289"/>
    </location>
</feature>
<keyword evidence="7" id="KW-0175">Coiled coil</keyword>
<reference evidence="10" key="1">
    <citation type="submission" date="2025-08" db="UniProtKB">
        <authorList>
            <consortium name="Ensembl"/>
        </authorList>
    </citation>
    <scope>IDENTIFICATION</scope>
</reference>
<proteinExistence type="predicted"/>
<dbReference type="CDD" id="cd19769">
    <property type="entry name" value="Bbox2_TRIM16-like"/>
    <property type="match status" value="1"/>
</dbReference>
<evidence type="ECO:0000256" key="2">
    <source>
        <dbReference type="ARBA" id="ARBA00022723"/>
    </source>
</evidence>
<organism evidence="10 11">
    <name type="scientific">Kryptolebias marmoratus</name>
    <name type="common">Mangrove killifish</name>
    <name type="synonym">Rivulus marmoratus</name>
    <dbReference type="NCBI Taxonomy" id="37003"/>
    <lineage>
        <taxon>Eukaryota</taxon>
        <taxon>Metazoa</taxon>
        <taxon>Chordata</taxon>
        <taxon>Craniata</taxon>
        <taxon>Vertebrata</taxon>
        <taxon>Euteleostomi</taxon>
        <taxon>Actinopterygii</taxon>
        <taxon>Neopterygii</taxon>
        <taxon>Teleostei</taxon>
        <taxon>Neoteleostei</taxon>
        <taxon>Acanthomorphata</taxon>
        <taxon>Ovalentaria</taxon>
        <taxon>Atherinomorphae</taxon>
        <taxon>Cyprinodontiformes</taxon>
        <taxon>Rivulidae</taxon>
        <taxon>Kryptolebias</taxon>
    </lineage>
</organism>
<evidence type="ECO:0000313" key="10">
    <source>
        <dbReference type="Ensembl" id="ENSKMAP00000014237.1"/>
    </source>
</evidence>
<dbReference type="OrthoDB" id="6270329at2759"/>
<keyword evidence="5" id="KW-0391">Immunity</keyword>
<name>A0A3Q3FNI2_KRYMA</name>
<dbReference type="PROSITE" id="PS00518">
    <property type="entry name" value="ZF_RING_1"/>
    <property type="match status" value="1"/>
</dbReference>
<keyword evidence="4" id="KW-0862">Zinc</keyword>
<dbReference type="InterPro" id="IPR013320">
    <property type="entry name" value="ConA-like_dom_sf"/>
</dbReference>
<dbReference type="InterPro" id="IPR003877">
    <property type="entry name" value="SPRY_dom"/>
</dbReference>
<dbReference type="SUPFAM" id="SSF57845">
    <property type="entry name" value="B-box zinc-binding domain"/>
    <property type="match status" value="1"/>
</dbReference>
<dbReference type="OMA" id="IENEWWD"/>
<dbReference type="GeneID" id="108245284"/>
<dbReference type="Gene3D" id="3.30.160.60">
    <property type="entry name" value="Classic Zinc Finger"/>
    <property type="match status" value="1"/>
</dbReference>
<dbReference type="RefSeq" id="XP_017287535.1">
    <property type="nucleotide sequence ID" value="XM_017432046.3"/>
</dbReference>
<dbReference type="InterPro" id="IPR003879">
    <property type="entry name" value="Butyrophylin_SPRY"/>
</dbReference>
<dbReference type="RefSeq" id="XP_017287536.1">
    <property type="nucleotide sequence ID" value="XM_017432047.3"/>
</dbReference>
<dbReference type="PRINTS" id="PR01407">
    <property type="entry name" value="BUTYPHLNCDUF"/>
</dbReference>
<keyword evidence="3 6" id="KW-0863">Zinc-finger</keyword>
<evidence type="ECO:0000256" key="3">
    <source>
        <dbReference type="ARBA" id="ARBA00022771"/>
    </source>
</evidence>
<keyword evidence="11" id="KW-1185">Reference proteome</keyword>
<evidence type="ECO:0000256" key="5">
    <source>
        <dbReference type="ARBA" id="ARBA00022859"/>
    </source>
</evidence>
<evidence type="ECO:0000256" key="4">
    <source>
        <dbReference type="ARBA" id="ARBA00022833"/>
    </source>
</evidence>
<feature type="domain" description="B30.2/SPRY" evidence="9">
    <location>
        <begin position="341"/>
        <end position="531"/>
    </location>
</feature>
<evidence type="ECO:0000259" key="9">
    <source>
        <dbReference type="PROSITE" id="PS50188"/>
    </source>
</evidence>
<dbReference type="FunFam" id="2.60.120.920:FF:000004">
    <property type="entry name" value="Butyrophilin subfamily 1 member A1"/>
    <property type="match status" value="1"/>
</dbReference>
<dbReference type="InterPro" id="IPR043136">
    <property type="entry name" value="B30.2/SPRY_sf"/>
</dbReference>
<dbReference type="PROSITE" id="PS50188">
    <property type="entry name" value="B302_SPRY"/>
    <property type="match status" value="1"/>
</dbReference>
<dbReference type="RefSeq" id="XP_017287534.1">
    <property type="nucleotide sequence ID" value="XM_017432045.3"/>
</dbReference>
<keyword evidence="2" id="KW-0479">Metal-binding</keyword>
<dbReference type="Gene3D" id="3.30.40.10">
    <property type="entry name" value="Zinc/RING finger domain, C3HC4 (zinc finger)"/>
    <property type="match status" value="1"/>
</dbReference>
<dbReference type="SMART" id="SM00184">
    <property type="entry name" value="RING"/>
    <property type="match status" value="1"/>
</dbReference>
<dbReference type="InterPro" id="IPR001870">
    <property type="entry name" value="B30.2/SPRY"/>
</dbReference>
<dbReference type="PROSITE" id="PS50089">
    <property type="entry name" value="ZF_RING_2"/>
    <property type="match status" value="1"/>
</dbReference>
<dbReference type="Pfam" id="PF00622">
    <property type="entry name" value="SPRY"/>
    <property type="match status" value="1"/>
</dbReference>
<dbReference type="InterPro" id="IPR051051">
    <property type="entry name" value="E3_ubiq-ligase_TRIM/RNF"/>
</dbReference>
<keyword evidence="1" id="KW-0399">Innate immunity</keyword>
<dbReference type="Pfam" id="PF13765">
    <property type="entry name" value="PRY"/>
    <property type="match status" value="1"/>
</dbReference>
<dbReference type="InterPro" id="IPR058030">
    <property type="entry name" value="TRIM8/14/16/25/29/45/65_CC"/>
</dbReference>